<protein>
    <submittedName>
        <fullName evidence="1">Glutamyl-tRNA amidotransferase</fullName>
    </submittedName>
</protein>
<dbReference type="EMBL" id="CP040825">
    <property type="protein sequence ID" value="QCZ36662.1"/>
    <property type="molecule type" value="Genomic_DNA"/>
</dbReference>
<dbReference type="OrthoDB" id="401051at2"/>
<evidence type="ECO:0000313" key="1">
    <source>
        <dbReference type="EMBL" id="QCZ36662.1"/>
    </source>
</evidence>
<dbReference type="InterPro" id="IPR036113">
    <property type="entry name" value="Asp/Glu-ADT_sf_sub_c"/>
</dbReference>
<organism evidence="1 2">
    <name type="scientific">Mycoplasma nasistruthionis</name>
    <dbReference type="NCBI Taxonomy" id="353852"/>
    <lineage>
        <taxon>Bacteria</taxon>
        <taxon>Bacillati</taxon>
        <taxon>Mycoplasmatota</taxon>
        <taxon>Mollicutes</taxon>
        <taxon>Mycoplasmataceae</taxon>
        <taxon>Mycoplasma</taxon>
    </lineage>
</organism>
<dbReference type="RefSeq" id="WP_139592145.1">
    <property type="nucleotide sequence ID" value="NZ_CP040825.1"/>
</dbReference>
<accession>A0A5B7XV88</accession>
<name>A0A5B7XV88_9MOLU</name>
<reference evidence="1 2" key="1">
    <citation type="submission" date="2019-06" db="EMBL/GenBank/DDBJ databases">
        <title>Mycoplasma sp. 2F1A isolated from ostrich.</title>
        <authorList>
            <person name="Spergser J."/>
        </authorList>
    </citation>
    <scope>NUCLEOTIDE SEQUENCE [LARGE SCALE GENOMIC DNA]</scope>
    <source>
        <strain evidence="1 2">2F1A</strain>
    </source>
</reference>
<evidence type="ECO:0000313" key="2">
    <source>
        <dbReference type="Proteomes" id="UP000305457"/>
    </source>
</evidence>
<dbReference type="KEGG" id="mnh:FG904_01355"/>
<keyword evidence="1" id="KW-0808">Transferase</keyword>
<dbReference type="SUPFAM" id="SSF141000">
    <property type="entry name" value="Glu-tRNAGln amidotransferase C subunit"/>
    <property type="match status" value="1"/>
</dbReference>
<sequence>MKTIEKEKLIQIADSLMLEPTPVVLENILNSWISIQKQLQALDKLDLENVQPMERMDATPVLELLREDELDMSYAISKQQILNNAYNKDQDYVILTKVVK</sequence>
<dbReference type="AlphaFoldDB" id="A0A5B7XV88"/>
<proteinExistence type="predicted"/>
<dbReference type="GO" id="GO:0016740">
    <property type="term" value="F:transferase activity"/>
    <property type="evidence" value="ECO:0007669"/>
    <property type="project" value="UniProtKB-KW"/>
</dbReference>
<dbReference type="GO" id="GO:0006450">
    <property type="term" value="P:regulation of translational fidelity"/>
    <property type="evidence" value="ECO:0007669"/>
    <property type="project" value="InterPro"/>
</dbReference>
<dbReference type="InterPro" id="IPR003837">
    <property type="entry name" value="GatC"/>
</dbReference>
<dbReference type="Proteomes" id="UP000305457">
    <property type="component" value="Chromosome"/>
</dbReference>
<gene>
    <name evidence="1" type="ORF">FG904_01355</name>
</gene>
<dbReference type="Pfam" id="PF02686">
    <property type="entry name" value="GatC"/>
    <property type="match status" value="1"/>
</dbReference>